<protein>
    <submittedName>
        <fullName evidence="2">Uncharacterized protein</fullName>
    </submittedName>
</protein>
<evidence type="ECO:0000256" key="1">
    <source>
        <dbReference type="SAM" id="MobiDB-lite"/>
    </source>
</evidence>
<proteinExistence type="predicted"/>
<comment type="caution">
    <text evidence="2">The sequence shown here is derived from an EMBL/GenBank/DDBJ whole genome shotgun (WGS) entry which is preliminary data.</text>
</comment>
<dbReference type="PROSITE" id="PS51257">
    <property type="entry name" value="PROKAR_LIPOPROTEIN"/>
    <property type="match status" value="1"/>
</dbReference>
<feature type="region of interest" description="Disordered" evidence="1">
    <location>
        <begin position="43"/>
        <end position="65"/>
    </location>
</feature>
<dbReference type="AlphaFoldDB" id="A0A2G1VV93"/>
<sequence length="65" mass="7212">MSQHKQYKMKKSVFAILTVFLILSTFGCNPEKLEEEIAIPQACCGEDPVDPPPPPPPSNDTIQKN</sequence>
<name>A0A2G1VV93_9FLAO</name>
<accession>A0A2G1VV93</accession>
<organism evidence="2 3">
    <name type="scientific">Leeuwenhoekiella nanhaiensis</name>
    <dbReference type="NCBI Taxonomy" id="1655491"/>
    <lineage>
        <taxon>Bacteria</taxon>
        <taxon>Pseudomonadati</taxon>
        <taxon>Bacteroidota</taxon>
        <taxon>Flavobacteriia</taxon>
        <taxon>Flavobacteriales</taxon>
        <taxon>Flavobacteriaceae</taxon>
        <taxon>Leeuwenhoekiella</taxon>
    </lineage>
</organism>
<keyword evidence="3" id="KW-1185">Reference proteome</keyword>
<dbReference type="Proteomes" id="UP000229433">
    <property type="component" value="Unassembled WGS sequence"/>
</dbReference>
<gene>
    <name evidence="2" type="ORF">CJ305_00160</name>
</gene>
<evidence type="ECO:0000313" key="3">
    <source>
        <dbReference type="Proteomes" id="UP000229433"/>
    </source>
</evidence>
<dbReference type="EMBL" id="NQXA01000001">
    <property type="protein sequence ID" value="PHQ30682.1"/>
    <property type="molecule type" value="Genomic_DNA"/>
</dbReference>
<reference evidence="2 3" key="1">
    <citation type="submission" date="2017-08" db="EMBL/GenBank/DDBJ databases">
        <title>The whole genome shortgun sequences of strain Leeuwenhoekiella nanhaiensis G18 from the South China Sea.</title>
        <authorList>
            <person name="Liu Q."/>
        </authorList>
    </citation>
    <scope>NUCLEOTIDE SEQUENCE [LARGE SCALE GENOMIC DNA]</scope>
    <source>
        <strain evidence="2 3">G18</strain>
    </source>
</reference>
<evidence type="ECO:0000313" key="2">
    <source>
        <dbReference type="EMBL" id="PHQ30682.1"/>
    </source>
</evidence>